<protein>
    <recommendedName>
        <fullName evidence="1">RNA-dependent RNA polymerase</fullName>
        <ecNumber evidence="1">2.7.7.48</ecNumber>
    </recommendedName>
</protein>
<evidence type="ECO:0000256" key="1">
    <source>
        <dbReference type="RuleBase" id="RU363098"/>
    </source>
</evidence>
<name>A0A2G9UWW9_TELCI</name>
<keyword evidence="1" id="KW-0548">Nucleotidyltransferase</keyword>
<keyword evidence="1" id="KW-0808">Transferase</keyword>
<dbReference type="InterPro" id="IPR057596">
    <property type="entry name" value="RDRP_core"/>
</dbReference>
<comment type="similarity">
    <text evidence="1">Belongs to the RdRP family.</text>
</comment>
<dbReference type="OrthoDB" id="6513042at2759"/>
<gene>
    <name evidence="4" type="ORF">TELCIR_03783</name>
</gene>
<dbReference type="GO" id="GO:0030422">
    <property type="term" value="P:siRNA processing"/>
    <property type="evidence" value="ECO:0007669"/>
    <property type="project" value="TreeGrafter"/>
</dbReference>
<dbReference type="InterPro" id="IPR007855">
    <property type="entry name" value="RDRP"/>
</dbReference>
<dbReference type="InterPro" id="IPR057493">
    <property type="entry name" value="PH_RdRP-assoc"/>
</dbReference>
<evidence type="ECO:0000313" key="5">
    <source>
        <dbReference type="Proteomes" id="UP000230423"/>
    </source>
</evidence>
<dbReference type="Pfam" id="PF25359">
    <property type="entry name" value="PH_met_RdRP"/>
    <property type="match status" value="1"/>
</dbReference>
<evidence type="ECO:0000259" key="3">
    <source>
        <dbReference type="Pfam" id="PF25359"/>
    </source>
</evidence>
<feature type="domain" description="RDRP core" evidence="2">
    <location>
        <begin position="293"/>
        <end position="567"/>
    </location>
</feature>
<proteinExistence type="inferred from homology"/>
<dbReference type="PANTHER" id="PTHR23079:SF55">
    <property type="entry name" value="RNA-DIRECTED RNA POLYMERASE"/>
    <property type="match status" value="1"/>
</dbReference>
<keyword evidence="1" id="KW-0694">RNA-binding</keyword>
<dbReference type="PANTHER" id="PTHR23079">
    <property type="entry name" value="RNA-DEPENDENT RNA POLYMERASE"/>
    <property type="match status" value="1"/>
</dbReference>
<dbReference type="EMBL" id="KZ345315">
    <property type="protein sequence ID" value="PIO74212.1"/>
    <property type="molecule type" value="Genomic_DNA"/>
</dbReference>
<sequence length="764" mass="87015">MVRLIQRLCYFLGGGFHDQILAELPGIKMIFAEVRPQHNNVTLTSMAIGNMPNPGLFLVRGDYITNYNEISNSFFLSCVLRYGEATLTKRNDLTSQLKVAEEKMDGLRFAAYKICLPYAAIVQITADMSDASNNTLYLRLKHPPQVWQAVPRSQQCRSRNRRVVNMEQCKEWVRVLKWPGDVRSNGCSSEALADCQYIRVTLPKKNEEGNDQPTYHLLSIISRLMQRSTSKVYFGSVYATRRDLAPETSIRAVGSFRADYAAKIRVEAIRRYQRGDVRDVKRTLPRNCVLVMVTPLRTLFMAPEVMMTNRVVRRFGEENALRCVFRDDSGARLIVKDFVQGPCYDQVLDILQLDLRLTFFICNTCFTSMVLLKKIKITKHNMIHSTIKMRDHGCYMYASTLNRHTGDVSMTVEDMREWMGDFSSSKNVPKLMSRMGQCFTQAQPTVQILQEECFVDDDVEGGAGHPETHEPYCFSDGCGRIAPSLARRIALALQLDIVPSCYQVFEIVWFSSFSAKQCVLDSSLQVRFKGFKGVLAADPSLDLPRGCPKIVFRKSQMKFKERCDDKESNILEEFSALVSNGVKHHTEYRTLWDERAKIFLPHCVGRSMYGVFDETGLLQYGQVFIQYSTSIKKPDGKLKIYTGPVMITKNPCHVAGDVRMFTAVYQPALVHLFDVVVFPRHGPRPHPDEMAGSDLDGDEYSVIFDPDIYFDHNEEAMTFPKSSPDDFETAPTVQPGINAKEMKKRNICRLLGYKLAHSTYPSEV</sequence>
<keyword evidence="5" id="KW-1185">Reference proteome</keyword>
<evidence type="ECO:0000259" key="2">
    <source>
        <dbReference type="Pfam" id="PF05183"/>
    </source>
</evidence>
<dbReference type="Proteomes" id="UP000230423">
    <property type="component" value="Unassembled WGS sequence"/>
</dbReference>
<reference evidence="4 5" key="1">
    <citation type="submission" date="2015-09" db="EMBL/GenBank/DDBJ databases">
        <title>Draft genome of the parasitic nematode Teladorsagia circumcincta isolate WARC Sus (inbred).</title>
        <authorList>
            <person name="Mitreva M."/>
        </authorList>
    </citation>
    <scope>NUCLEOTIDE SEQUENCE [LARGE SCALE GENOMIC DNA]</scope>
    <source>
        <strain evidence="4 5">S</strain>
    </source>
</reference>
<organism evidence="4 5">
    <name type="scientific">Teladorsagia circumcincta</name>
    <name type="common">Brown stomach worm</name>
    <name type="synonym">Ostertagia circumcincta</name>
    <dbReference type="NCBI Taxonomy" id="45464"/>
    <lineage>
        <taxon>Eukaryota</taxon>
        <taxon>Metazoa</taxon>
        <taxon>Ecdysozoa</taxon>
        <taxon>Nematoda</taxon>
        <taxon>Chromadorea</taxon>
        <taxon>Rhabditida</taxon>
        <taxon>Rhabditina</taxon>
        <taxon>Rhabditomorpha</taxon>
        <taxon>Strongyloidea</taxon>
        <taxon>Trichostrongylidae</taxon>
        <taxon>Teladorsagia</taxon>
    </lineage>
</organism>
<dbReference type="Pfam" id="PF05183">
    <property type="entry name" value="RdRP"/>
    <property type="match status" value="2"/>
</dbReference>
<feature type="domain" description="PH-like" evidence="3">
    <location>
        <begin position="35"/>
        <end position="238"/>
    </location>
</feature>
<dbReference type="AlphaFoldDB" id="A0A2G9UWW9"/>
<accession>A0A2G9UWW9</accession>
<dbReference type="GO" id="GO:0003723">
    <property type="term" value="F:RNA binding"/>
    <property type="evidence" value="ECO:0007669"/>
    <property type="project" value="UniProtKB-KW"/>
</dbReference>
<dbReference type="GO" id="GO:0031380">
    <property type="term" value="C:nuclear RNA-directed RNA polymerase complex"/>
    <property type="evidence" value="ECO:0007669"/>
    <property type="project" value="TreeGrafter"/>
</dbReference>
<feature type="domain" description="RDRP core" evidence="2">
    <location>
        <begin position="593"/>
        <end position="734"/>
    </location>
</feature>
<dbReference type="GO" id="GO:0003968">
    <property type="term" value="F:RNA-directed RNA polymerase activity"/>
    <property type="evidence" value="ECO:0007669"/>
    <property type="project" value="UniProtKB-KW"/>
</dbReference>
<dbReference type="EC" id="2.7.7.48" evidence="1"/>
<evidence type="ECO:0000313" key="4">
    <source>
        <dbReference type="EMBL" id="PIO74212.1"/>
    </source>
</evidence>
<comment type="catalytic activity">
    <reaction evidence="1">
        <text>RNA(n) + a ribonucleoside 5'-triphosphate = RNA(n+1) + diphosphate</text>
        <dbReference type="Rhea" id="RHEA:21248"/>
        <dbReference type="Rhea" id="RHEA-COMP:14527"/>
        <dbReference type="Rhea" id="RHEA-COMP:17342"/>
        <dbReference type="ChEBI" id="CHEBI:33019"/>
        <dbReference type="ChEBI" id="CHEBI:61557"/>
        <dbReference type="ChEBI" id="CHEBI:140395"/>
        <dbReference type="EC" id="2.7.7.48"/>
    </reaction>
</comment>
<keyword evidence="1" id="KW-0696">RNA-directed RNA polymerase</keyword>